<dbReference type="GeneID" id="94302638"/>
<dbReference type="AlphaFoldDB" id="V6LAT4"/>
<gene>
    <name evidence="2" type="ORF">SS50377_28615</name>
    <name evidence="1" type="ORF">SS50377_ja066</name>
</gene>
<keyword evidence="3" id="KW-1185">Reference proteome</keyword>
<organism evidence="1">
    <name type="scientific">Spironucleus salmonicida</name>
    <dbReference type="NCBI Taxonomy" id="348837"/>
    <lineage>
        <taxon>Eukaryota</taxon>
        <taxon>Metamonada</taxon>
        <taxon>Diplomonadida</taxon>
        <taxon>Hexamitidae</taxon>
        <taxon>Hexamitinae</taxon>
        <taxon>Spironucleus</taxon>
    </lineage>
</organism>
<dbReference type="VEuPathDB" id="GiardiaDB:SS50377_28615"/>
<dbReference type="KEGG" id="ssao:94302638"/>
<evidence type="ECO:0000313" key="2">
    <source>
        <dbReference type="EMBL" id="KAH0569659.1"/>
    </source>
</evidence>
<name>V6LAT4_9EUKA</name>
<reference evidence="2" key="2">
    <citation type="submission" date="2020-12" db="EMBL/GenBank/DDBJ databases">
        <title>New Spironucleus salmonicida genome in near-complete chromosomes.</title>
        <authorList>
            <person name="Xu F."/>
            <person name="Kurt Z."/>
            <person name="Jimenez-Gonzalez A."/>
            <person name="Astvaldsson A."/>
            <person name="Andersson J.O."/>
            <person name="Svard S.G."/>
        </authorList>
    </citation>
    <scope>NUCLEOTIDE SEQUENCE</scope>
    <source>
        <strain evidence="2">ATCC 50377</strain>
    </source>
</reference>
<dbReference type="EMBL" id="AUWU02000009">
    <property type="protein sequence ID" value="KAH0569659.1"/>
    <property type="molecule type" value="Genomic_DNA"/>
</dbReference>
<proteinExistence type="predicted"/>
<accession>V6LAT4</accession>
<dbReference type="RefSeq" id="XP_067760432.1">
    <property type="nucleotide sequence ID" value="XM_067912375.1"/>
</dbReference>
<protein>
    <submittedName>
        <fullName evidence="1">Uncharacterized protein</fullName>
    </submittedName>
</protein>
<evidence type="ECO:0000313" key="3">
    <source>
        <dbReference type="Proteomes" id="UP000018208"/>
    </source>
</evidence>
<reference evidence="1 2" key="1">
    <citation type="journal article" date="2014" name="PLoS Genet.">
        <title>The Genome of Spironucleus salmonicida Highlights a Fish Pathogen Adapted to Fluctuating Environments.</title>
        <authorList>
            <person name="Xu F."/>
            <person name="Jerlstrom-Hultqvist J."/>
            <person name="Einarsson E."/>
            <person name="Astvaldsson A."/>
            <person name="Svard S.G."/>
            <person name="Andersson J.O."/>
        </authorList>
    </citation>
    <scope>NUCLEOTIDE SEQUENCE</scope>
    <source>
        <strain evidence="2">ATCC 50377</strain>
    </source>
</reference>
<dbReference type="EMBL" id="KI546169">
    <property type="protein sequence ID" value="EST41565.1"/>
    <property type="molecule type" value="Genomic_DNA"/>
</dbReference>
<evidence type="ECO:0000313" key="1">
    <source>
        <dbReference type="EMBL" id="EST41565.1"/>
    </source>
</evidence>
<sequence length="234" mass="26162">MSWQPSEHDLQVAGSAITQLSQLELSFPPAVLQALSETQFPATKVKLSAQVWQVETAVGSQLAQLEIAFSPVLQLPHSCPQSVYPARQLKHSFLLAHVSHSSGQAAHAPLRGQKPAAQVLHVAESVQFAQFSRQFLHTFCHGWLQQNFPLLQMLLVSHSCYAILWQVFQSKMWFSAHLVHSFSLSHFSQLNEQFVQTPSSLKQPSSHIVHFKSVPHSVHDFPHCSHFSSFSTQA</sequence>
<dbReference type="Proteomes" id="UP000018208">
    <property type="component" value="Unassembled WGS sequence"/>
</dbReference>